<comment type="caution">
    <text evidence="3">The sequence shown here is derived from an EMBL/GenBank/DDBJ whole genome shotgun (WGS) entry which is preliminary data.</text>
</comment>
<feature type="region of interest" description="Disordered" evidence="1">
    <location>
        <begin position="42"/>
        <end position="98"/>
    </location>
</feature>
<keyword evidence="4" id="KW-1185">Reference proteome</keyword>
<sequence>MCPLNMRLVFLLLLVLLLSCSHDCALASSQELRPSSGWRRMMRRVKSSKSGHGLGGGGAGDGRGVYHLPLPSPPPPFLPPSRLPSPSIPPPPEALSLP</sequence>
<evidence type="ECO:0000256" key="1">
    <source>
        <dbReference type="SAM" id="MobiDB-lite"/>
    </source>
</evidence>
<reference evidence="3 4" key="1">
    <citation type="submission" date="2020-12" db="EMBL/GenBank/DDBJ databases">
        <title>Concerted genomic and epigenomic changes stabilize Arabidopsis allopolyploids.</title>
        <authorList>
            <person name="Chen Z."/>
        </authorList>
    </citation>
    <scope>NUCLEOTIDE SEQUENCE [LARGE SCALE GENOMIC DNA]</scope>
    <source>
        <strain evidence="3">As9502</strain>
        <tissue evidence="3">Leaf</tissue>
    </source>
</reference>
<keyword evidence="2" id="KW-0732">Signal</keyword>
<organism evidence="3 4">
    <name type="scientific">Arabidopsis suecica</name>
    <name type="common">Swedish thale-cress</name>
    <name type="synonym">Cardaminopsis suecica</name>
    <dbReference type="NCBI Taxonomy" id="45249"/>
    <lineage>
        <taxon>Eukaryota</taxon>
        <taxon>Viridiplantae</taxon>
        <taxon>Streptophyta</taxon>
        <taxon>Embryophyta</taxon>
        <taxon>Tracheophyta</taxon>
        <taxon>Spermatophyta</taxon>
        <taxon>Magnoliopsida</taxon>
        <taxon>eudicotyledons</taxon>
        <taxon>Gunneridae</taxon>
        <taxon>Pentapetalae</taxon>
        <taxon>rosids</taxon>
        <taxon>malvids</taxon>
        <taxon>Brassicales</taxon>
        <taxon>Brassicaceae</taxon>
        <taxon>Camelineae</taxon>
        <taxon>Arabidopsis</taxon>
    </lineage>
</organism>
<evidence type="ECO:0000313" key="3">
    <source>
        <dbReference type="EMBL" id="KAG7536448.1"/>
    </source>
</evidence>
<protein>
    <submittedName>
        <fullName evidence="3">Uncharacterized protein</fullName>
    </submittedName>
</protein>
<evidence type="ECO:0000313" key="4">
    <source>
        <dbReference type="Proteomes" id="UP000694251"/>
    </source>
</evidence>
<accession>A0A8T1XQX5</accession>
<gene>
    <name evidence="3" type="ORF">ISN44_As13g003950</name>
</gene>
<feature type="compositionally biased region" description="Gly residues" evidence="1">
    <location>
        <begin position="52"/>
        <end position="63"/>
    </location>
</feature>
<feature type="signal peptide" evidence="2">
    <location>
        <begin position="1"/>
        <end position="27"/>
    </location>
</feature>
<dbReference type="AlphaFoldDB" id="A0A8T1XQX5"/>
<dbReference type="Proteomes" id="UP000694251">
    <property type="component" value="Chromosome 13"/>
</dbReference>
<dbReference type="PROSITE" id="PS51257">
    <property type="entry name" value="PROKAR_LIPOPROTEIN"/>
    <property type="match status" value="1"/>
</dbReference>
<feature type="chain" id="PRO_5035927417" evidence="2">
    <location>
        <begin position="28"/>
        <end position="98"/>
    </location>
</feature>
<dbReference type="EMBL" id="JAEFBJ010000013">
    <property type="protein sequence ID" value="KAG7536448.1"/>
    <property type="molecule type" value="Genomic_DNA"/>
</dbReference>
<evidence type="ECO:0000256" key="2">
    <source>
        <dbReference type="SAM" id="SignalP"/>
    </source>
</evidence>
<feature type="compositionally biased region" description="Pro residues" evidence="1">
    <location>
        <begin position="70"/>
        <end position="98"/>
    </location>
</feature>
<name>A0A8T1XQX5_ARASU</name>
<proteinExistence type="predicted"/>